<proteinExistence type="predicted"/>
<dbReference type="Proteomes" id="UP001277761">
    <property type="component" value="Unassembled WGS sequence"/>
</dbReference>
<dbReference type="RefSeq" id="WP_319953360.1">
    <property type="nucleotide sequence ID" value="NZ_JAXAVX010000002.1"/>
</dbReference>
<evidence type="ECO:0000313" key="1">
    <source>
        <dbReference type="EMBL" id="MDX8151210.1"/>
    </source>
</evidence>
<keyword evidence="2" id="KW-1185">Reference proteome</keyword>
<accession>A0ABU4VHB7</accession>
<comment type="caution">
    <text evidence="1">The sequence shown here is derived from an EMBL/GenBank/DDBJ whole genome shotgun (WGS) entry which is preliminary data.</text>
</comment>
<protein>
    <submittedName>
        <fullName evidence="1">Uncharacterized protein</fullName>
    </submittedName>
</protein>
<organism evidence="1 2">
    <name type="scientific">Patulibacter brassicae</name>
    <dbReference type="NCBI Taxonomy" id="1705717"/>
    <lineage>
        <taxon>Bacteria</taxon>
        <taxon>Bacillati</taxon>
        <taxon>Actinomycetota</taxon>
        <taxon>Thermoleophilia</taxon>
        <taxon>Solirubrobacterales</taxon>
        <taxon>Patulibacteraceae</taxon>
        <taxon>Patulibacter</taxon>
    </lineage>
</organism>
<evidence type="ECO:0000313" key="2">
    <source>
        <dbReference type="Proteomes" id="UP001277761"/>
    </source>
</evidence>
<dbReference type="EMBL" id="JAXAVX010000002">
    <property type="protein sequence ID" value="MDX8151210.1"/>
    <property type="molecule type" value="Genomic_DNA"/>
</dbReference>
<name>A0ABU4VHB7_9ACTN</name>
<gene>
    <name evidence="1" type="ORF">SK069_06385</name>
</gene>
<sequence length="106" mass="11507">MSSTAAQLLAERLGLADDELLEVLGADPLEVLGGELEHKPQLALLLALTEEPAARVGLPALQRWLRTSGPAGRPVELLLRRDFAAFEDALETLADRGFVVRRADRP</sequence>
<reference evidence="1 2" key="1">
    <citation type="submission" date="2023-11" db="EMBL/GenBank/DDBJ databases">
        <authorList>
            <person name="Xu M."/>
            <person name="Jiang T."/>
        </authorList>
    </citation>
    <scope>NUCLEOTIDE SEQUENCE [LARGE SCALE GENOMIC DNA]</scope>
    <source>
        <strain evidence="1 2">SD</strain>
    </source>
</reference>